<dbReference type="Gene3D" id="1.20.120.1490">
    <property type="match status" value="1"/>
</dbReference>
<feature type="transmembrane region" description="Helical" evidence="1">
    <location>
        <begin position="7"/>
        <end position="28"/>
    </location>
</feature>
<evidence type="ECO:0000313" key="2">
    <source>
        <dbReference type="EMBL" id="MPM59988.1"/>
    </source>
</evidence>
<sequence>MNKTNKILWFVIALLVILNLATIGTIFYHNRQSKDDNQAIVLDENRPNPLTGRFFRQELGFNDAQMEVFREANRHFQYVANDLIFEMDSLKSEMFEELNGTHPDSTRLHDLSAHLGRHHAELKNVTNDFYLKIKSVCDSSQCERLQGAFLPLFRDGTVANFGRRYNRNDSIGRGQEYRHRYRRGWRLQ</sequence>
<organism evidence="2">
    <name type="scientific">bioreactor metagenome</name>
    <dbReference type="NCBI Taxonomy" id="1076179"/>
    <lineage>
        <taxon>unclassified sequences</taxon>
        <taxon>metagenomes</taxon>
        <taxon>ecological metagenomes</taxon>
    </lineage>
</organism>
<protein>
    <recommendedName>
        <fullName evidence="3">Periplasmic heavy metal sensor</fullName>
    </recommendedName>
</protein>
<proteinExistence type="predicted"/>
<name>A0A645B4L4_9ZZZZ</name>
<dbReference type="AlphaFoldDB" id="A0A645B4L4"/>
<comment type="caution">
    <text evidence="2">The sequence shown here is derived from an EMBL/GenBank/DDBJ whole genome shotgun (WGS) entry which is preliminary data.</text>
</comment>
<gene>
    <name evidence="2" type="ORF">SDC9_106834</name>
</gene>
<evidence type="ECO:0000256" key="1">
    <source>
        <dbReference type="SAM" id="Phobius"/>
    </source>
</evidence>
<keyword evidence="1" id="KW-0812">Transmembrane</keyword>
<reference evidence="2" key="1">
    <citation type="submission" date="2019-08" db="EMBL/GenBank/DDBJ databases">
        <authorList>
            <person name="Kucharzyk K."/>
            <person name="Murdoch R.W."/>
            <person name="Higgins S."/>
            <person name="Loffler F."/>
        </authorList>
    </citation>
    <scope>NUCLEOTIDE SEQUENCE</scope>
</reference>
<keyword evidence="1" id="KW-1133">Transmembrane helix</keyword>
<keyword evidence="1" id="KW-0472">Membrane</keyword>
<accession>A0A645B4L4</accession>
<dbReference type="EMBL" id="VSSQ01017564">
    <property type="protein sequence ID" value="MPM59988.1"/>
    <property type="molecule type" value="Genomic_DNA"/>
</dbReference>
<evidence type="ECO:0008006" key="3">
    <source>
        <dbReference type="Google" id="ProtNLM"/>
    </source>
</evidence>